<dbReference type="InterPro" id="IPR036390">
    <property type="entry name" value="WH_DNA-bd_sf"/>
</dbReference>
<dbReference type="InterPro" id="IPR000847">
    <property type="entry name" value="LysR_HTH_N"/>
</dbReference>
<comment type="similarity">
    <text evidence="1">Belongs to the LysR transcriptional regulatory family.</text>
</comment>
<dbReference type="SUPFAM" id="SSF46785">
    <property type="entry name" value="Winged helix' DNA-binding domain"/>
    <property type="match status" value="1"/>
</dbReference>
<dbReference type="PRINTS" id="PR00039">
    <property type="entry name" value="HTHLYSR"/>
</dbReference>
<dbReference type="Pfam" id="PF00126">
    <property type="entry name" value="HTH_1"/>
    <property type="match status" value="1"/>
</dbReference>
<name>A0ABQ4N7X4_9BACL</name>
<dbReference type="Gene3D" id="3.40.190.290">
    <property type="match status" value="1"/>
</dbReference>
<keyword evidence="2" id="KW-0805">Transcription regulation</keyword>
<evidence type="ECO:0000313" key="7">
    <source>
        <dbReference type="Proteomes" id="UP000680304"/>
    </source>
</evidence>
<dbReference type="InterPro" id="IPR036388">
    <property type="entry name" value="WH-like_DNA-bd_sf"/>
</dbReference>
<feature type="domain" description="HTH lysR-type" evidence="5">
    <location>
        <begin position="17"/>
        <end position="62"/>
    </location>
</feature>
<sequence length="296" mass="32916">MTMVENLEWYRTFYFTARAGSFSKAGEMLHITQPAVTHSIKQLETRLGGQLFHRTPKGVTLTAEGEALLAYVEQAYHLIAAGERKISDMHDLLTGTIRIGAGDTLCKHYLLPALQAFHADYPGIRIQVVNRTTPETIEMLKDGTIDVGIVNLPVEDRLLHVEEGGRLQDCFVAGPAYAHIAEQALPWERLSEYPLMMLERGSRSREFVDGFASARGCRLQPDIELGSVDLLIEFAKRGFGMACVIRQFVERQLKSGELFEIRLNEPLPSRGIGIVTLRSVPLSAAARKLVGMLPRG</sequence>
<protein>
    <submittedName>
        <fullName evidence="6">LysR family transcriptional regulator</fullName>
    </submittedName>
</protein>
<dbReference type="SUPFAM" id="SSF53850">
    <property type="entry name" value="Periplasmic binding protein-like II"/>
    <property type="match status" value="1"/>
</dbReference>
<evidence type="ECO:0000256" key="2">
    <source>
        <dbReference type="ARBA" id="ARBA00023015"/>
    </source>
</evidence>
<keyword evidence="4" id="KW-0804">Transcription</keyword>
<keyword evidence="3" id="KW-0238">DNA-binding</keyword>
<dbReference type="Proteomes" id="UP000680304">
    <property type="component" value="Unassembled WGS sequence"/>
</dbReference>
<accession>A0ABQ4N7X4</accession>
<reference evidence="6 7" key="1">
    <citation type="submission" date="2021-04" db="EMBL/GenBank/DDBJ databases">
        <title>Draft genome sequence of Paenibacillus cisolokensis, LC2-13A.</title>
        <authorList>
            <person name="Uke A."/>
            <person name="Chhe C."/>
            <person name="Baramee S."/>
            <person name="Kosugi A."/>
        </authorList>
    </citation>
    <scope>NUCLEOTIDE SEQUENCE [LARGE SCALE GENOMIC DNA]</scope>
    <source>
        <strain evidence="6 7">LC2-13A</strain>
    </source>
</reference>
<comment type="caution">
    <text evidence="6">The sequence shown here is derived from an EMBL/GenBank/DDBJ whole genome shotgun (WGS) entry which is preliminary data.</text>
</comment>
<keyword evidence="7" id="KW-1185">Reference proteome</keyword>
<evidence type="ECO:0000256" key="1">
    <source>
        <dbReference type="ARBA" id="ARBA00009437"/>
    </source>
</evidence>
<evidence type="ECO:0000256" key="3">
    <source>
        <dbReference type="ARBA" id="ARBA00023125"/>
    </source>
</evidence>
<dbReference type="Gene3D" id="1.10.10.10">
    <property type="entry name" value="Winged helix-like DNA-binding domain superfamily/Winged helix DNA-binding domain"/>
    <property type="match status" value="1"/>
</dbReference>
<dbReference type="PROSITE" id="PS50931">
    <property type="entry name" value="HTH_LYSR"/>
    <property type="match status" value="1"/>
</dbReference>
<dbReference type="CDD" id="cd05466">
    <property type="entry name" value="PBP2_LTTR_substrate"/>
    <property type="match status" value="1"/>
</dbReference>
<evidence type="ECO:0000259" key="5">
    <source>
        <dbReference type="PROSITE" id="PS50931"/>
    </source>
</evidence>
<evidence type="ECO:0000313" key="6">
    <source>
        <dbReference type="EMBL" id="GIQ64350.1"/>
    </source>
</evidence>
<proteinExistence type="inferred from homology"/>
<dbReference type="PANTHER" id="PTHR30126">
    <property type="entry name" value="HTH-TYPE TRANSCRIPTIONAL REGULATOR"/>
    <property type="match status" value="1"/>
</dbReference>
<organism evidence="6 7">
    <name type="scientific">Paenibacillus cisolokensis</name>
    <dbReference type="NCBI Taxonomy" id="1658519"/>
    <lineage>
        <taxon>Bacteria</taxon>
        <taxon>Bacillati</taxon>
        <taxon>Bacillota</taxon>
        <taxon>Bacilli</taxon>
        <taxon>Bacillales</taxon>
        <taxon>Paenibacillaceae</taxon>
        <taxon>Paenibacillus</taxon>
    </lineage>
</organism>
<dbReference type="EMBL" id="BOVJ01000091">
    <property type="protein sequence ID" value="GIQ64350.1"/>
    <property type="molecule type" value="Genomic_DNA"/>
</dbReference>
<evidence type="ECO:0000256" key="4">
    <source>
        <dbReference type="ARBA" id="ARBA00023163"/>
    </source>
</evidence>
<dbReference type="Pfam" id="PF03466">
    <property type="entry name" value="LysR_substrate"/>
    <property type="match status" value="1"/>
</dbReference>
<dbReference type="PANTHER" id="PTHR30126:SF64">
    <property type="entry name" value="HTH-TYPE TRANSCRIPTIONAL REGULATOR CITR"/>
    <property type="match status" value="1"/>
</dbReference>
<dbReference type="InterPro" id="IPR005119">
    <property type="entry name" value="LysR_subst-bd"/>
</dbReference>
<gene>
    <name evidence="6" type="ORF">PACILC2_29180</name>
</gene>